<dbReference type="InterPro" id="IPR036390">
    <property type="entry name" value="WH_DNA-bd_sf"/>
</dbReference>
<gene>
    <name evidence="5" type="ORF">CDO52_09600</name>
</gene>
<dbReference type="Pfam" id="PF12802">
    <property type="entry name" value="MarR_2"/>
    <property type="match status" value="1"/>
</dbReference>
<dbReference type="PROSITE" id="PS50995">
    <property type="entry name" value="HTH_MARR_2"/>
    <property type="match status" value="1"/>
</dbReference>
<protein>
    <submittedName>
        <fullName evidence="5">MarR family transcriptional regulator</fullName>
    </submittedName>
</protein>
<dbReference type="InterPro" id="IPR036388">
    <property type="entry name" value="WH-like_DNA-bd_sf"/>
</dbReference>
<dbReference type="KEGG" id="ngv:CDO52_09600"/>
<evidence type="ECO:0000256" key="3">
    <source>
        <dbReference type="ARBA" id="ARBA00023163"/>
    </source>
</evidence>
<dbReference type="PANTHER" id="PTHR42756">
    <property type="entry name" value="TRANSCRIPTIONAL REGULATOR, MARR"/>
    <property type="match status" value="1"/>
</dbReference>
<evidence type="ECO:0000313" key="6">
    <source>
        <dbReference type="Proteomes" id="UP000215005"/>
    </source>
</evidence>
<dbReference type="Proteomes" id="UP000215005">
    <property type="component" value="Chromosome"/>
</dbReference>
<dbReference type="PANTHER" id="PTHR42756:SF1">
    <property type="entry name" value="TRANSCRIPTIONAL REPRESSOR OF EMRAB OPERON"/>
    <property type="match status" value="1"/>
</dbReference>
<keyword evidence="3" id="KW-0804">Transcription</keyword>
<evidence type="ECO:0000259" key="4">
    <source>
        <dbReference type="PROSITE" id="PS50995"/>
    </source>
</evidence>
<dbReference type="RefSeq" id="WP_017617598.1">
    <property type="nucleotide sequence ID" value="NZ_ANBG01000083.1"/>
</dbReference>
<keyword evidence="2" id="KW-0238">DNA-binding</keyword>
<reference evidence="5 6" key="1">
    <citation type="submission" date="2017-08" db="EMBL/GenBank/DDBJ databases">
        <title>The complete genome sequence of Nocardiopsis gilva YIM 90087.</title>
        <authorList>
            <person name="Yin M."/>
            <person name="Tang S."/>
        </authorList>
    </citation>
    <scope>NUCLEOTIDE SEQUENCE [LARGE SCALE GENOMIC DNA]</scope>
    <source>
        <strain evidence="5 6">YIM 90087</strain>
    </source>
</reference>
<dbReference type="GO" id="GO:0003700">
    <property type="term" value="F:DNA-binding transcription factor activity"/>
    <property type="evidence" value="ECO:0007669"/>
    <property type="project" value="InterPro"/>
</dbReference>
<sequence length="185" mass="20322">MSANGSGAGPTPERDAVDEIVDQWRAERPDLDSEIMALPGRIWRAANLLNRAVAQQHAEHGLEGWEFDVLATLRRSGAPYTLSGKELGAAAMKTSGAITNRVDRLVRKGLVERNTAPHDRRTMLVSLTPEGLRLVDEVAESHVENEKRLLSSLSTEDRDVLGEALRRLLISLGDTSLEPQGPEKR</sequence>
<proteinExistence type="predicted"/>
<dbReference type="Gene3D" id="1.10.10.10">
    <property type="entry name" value="Winged helix-like DNA-binding domain superfamily/Winged helix DNA-binding domain"/>
    <property type="match status" value="1"/>
</dbReference>
<dbReference type="InterPro" id="IPR000835">
    <property type="entry name" value="HTH_MarR-typ"/>
</dbReference>
<evidence type="ECO:0000256" key="1">
    <source>
        <dbReference type="ARBA" id="ARBA00023015"/>
    </source>
</evidence>
<dbReference type="SMART" id="SM00347">
    <property type="entry name" value="HTH_MARR"/>
    <property type="match status" value="1"/>
</dbReference>
<dbReference type="PRINTS" id="PR00598">
    <property type="entry name" value="HTHMARR"/>
</dbReference>
<keyword evidence="6" id="KW-1185">Reference proteome</keyword>
<dbReference type="AlphaFoldDB" id="A0A223S4I4"/>
<dbReference type="PROSITE" id="PS01117">
    <property type="entry name" value="HTH_MARR_1"/>
    <property type="match status" value="1"/>
</dbReference>
<accession>A0A223S4I4</accession>
<keyword evidence="1" id="KW-0805">Transcription regulation</keyword>
<feature type="domain" description="HTH marR-type" evidence="4">
    <location>
        <begin position="32"/>
        <end position="170"/>
    </location>
</feature>
<evidence type="ECO:0000256" key="2">
    <source>
        <dbReference type="ARBA" id="ARBA00023125"/>
    </source>
</evidence>
<evidence type="ECO:0000313" key="5">
    <source>
        <dbReference type="EMBL" id="ASU83011.1"/>
    </source>
</evidence>
<dbReference type="SUPFAM" id="SSF46785">
    <property type="entry name" value="Winged helix' DNA-binding domain"/>
    <property type="match status" value="1"/>
</dbReference>
<name>A0A223S4I4_9ACTN</name>
<dbReference type="GO" id="GO:0003677">
    <property type="term" value="F:DNA binding"/>
    <property type="evidence" value="ECO:0007669"/>
    <property type="project" value="UniProtKB-KW"/>
</dbReference>
<dbReference type="EMBL" id="CP022753">
    <property type="protein sequence ID" value="ASU83011.1"/>
    <property type="molecule type" value="Genomic_DNA"/>
</dbReference>
<organism evidence="5 6">
    <name type="scientific">Nocardiopsis gilva YIM 90087</name>
    <dbReference type="NCBI Taxonomy" id="1235441"/>
    <lineage>
        <taxon>Bacteria</taxon>
        <taxon>Bacillati</taxon>
        <taxon>Actinomycetota</taxon>
        <taxon>Actinomycetes</taxon>
        <taxon>Streptosporangiales</taxon>
        <taxon>Nocardiopsidaceae</taxon>
        <taxon>Nocardiopsis</taxon>
    </lineage>
</organism>
<dbReference type="InterPro" id="IPR023187">
    <property type="entry name" value="Tscrpt_reg_MarR-type_CS"/>
</dbReference>